<dbReference type="PANTHER" id="PTHR10663:SF334">
    <property type="entry name" value="PH AND SEC7 DOMAIN-CONTAINING PROTEIN 1"/>
    <property type="match status" value="1"/>
</dbReference>
<gene>
    <name evidence="3" type="ORF">D4764_01G0019140</name>
</gene>
<dbReference type="EMBL" id="RHFK02000001">
    <property type="protein sequence ID" value="TWW82099.1"/>
    <property type="molecule type" value="Genomic_DNA"/>
</dbReference>
<protein>
    <submittedName>
        <fullName evidence="3">PH and SEC7 domain-containing protein 3</fullName>
    </submittedName>
</protein>
<proteinExistence type="predicted"/>
<feature type="compositionally biased region" description="Polar residues" evidence="1">
    <location>
        <begin position="388"/>
        <end position="406"/>
    </location>
</feature>
<feature type="compositionally biased region" description="Polar residues" evidence="1">
    <location>
        <begin position="103"/>
        <end position="113"/>
    </location>
</feature>
<feature type="region of interest" description="Disordered" evidence="1">
    <location>
        <begin position="388"/>
        <end position="438"/>
    </location>
</feature>
<sequence>MIGVNSLHSAGRFRSRSLCTVRYGRDLRMMDPFRYPRTPRSRSLKPLVFPDLLGKAQDGQNHPQARKRRKALYNSIKSQKLQWTLDEEELRKSFSELGDSLCDSNASKSTKQVGSDEKPLPVGSEPSGTLLYKNGFLVRKVHADSDGKRTPRGKRGWKTFYAILKGLILYLQKLVLLQKPIYCWDSSLVIESSYLYSSQGEYRPDKQLSDEDLKNAVSIHHSLAMKASDYSKRPNVFYLRTADWRVYLFQAPNAEQMQSWITRINTVSAMFSAPPFPAAIGSQKKFSRPLLPGTMSKLSEEEQVRSHEARFKALSTELAELRSYPPDRKVKGRELEEYRLRDEYLEFEKTRYGTYAMLLRAKIQSGAEDLAAFESHLLDENGLQRCHSSPTLHDSSQVSQASSTLDGGTCSRASGCSSSSTKVRQEGQRHSYRQAVKK</sequence>
<dbReference type="AlphaFoldDB" id="A0A5C6PT42"/>
<dbReference type="PROSITE" id="PS50003">
    <property type="entry name" value="PH_DOMAIN"/>
    <property type="match status" value="1"/>
</dbReference>
<feature type="compositionally biased region" description="Low complexity" evidence="1">
    <location>
        <begin position="407"/>
        <end position="421"/>
    </location>
</feature>
<dbReference type="InterPro" id="IPR001849">
    <property type="entry name" value="PH_domain"/>
</dbReference>
<reference evidence="3 4" key="1">
    <citation type="submission" date="2019-04" db="EMBL/GenBank/DDBJ databases">
        <title>Chromosome genome assembly for Takifugu flavidus.</title>
        <authorList>
            <person name="Xiao S."/>
        </authorList>
    </citation>
    <scope>NUCLEOTIDE SEQUENCE [LARGE SCALE GENOMIC DNA]</scope>
    <source>
        <strain evidence="3">HTHZ2018</strain>
        <tissue evidence="3">Muscle</tissue>
    </source>
</reference>
<dbReference type="InterPro" id="IPR041681">
    <property type="entry name" value="PH_9"/>
</dbReference>
<dbReference type="SMART" id="SM00233">
    <property type="entry name" value="PH"/>
    <property type="match status" value="1"/>
</dbReference>
<evidence type="ECO:0000259" key="2">
    <source>
        <dbReference type="PROSITE" id="PS50003"/>
    </source>
</evidence>
<evidence type="ECO:0000313" key="3">
    <source>
        <dbReference type="EMBL" id="TWW82099.1"/>
    </source>
</evidence>
<accession>A0A5C6PT42</accession>
<name>A0A5C6PT42_9TELE</name>
<feature type="domain" description="PH" evidence="2">
    <location>
        <begin position="130"/>
        <end position="269"/>
    </location>
</feature>
<dbReference type="Pfam" id="PF15410">
    <property type="entry name" value="PH_9"/>
    <property type="match status" value="1"/>
</dbReference>
<feature type="region of interest" description="Disordered" evidence="1">
    <location>
        <begin position="103"/>
        <end position="125"/>
    </location>
</feature>
<keyword evidence="4" id="KW-1185">Reference proteome</keyword>
<comment type="caution">
    <text evidence="3">The sequence shown here is derived from an EMBL/GenBank/DDBJ whole genome shotgun (WGS) entry which is preliminary data.</text>
</comment>
<evidence type="ECO:0000313" key="4">
    <source>
        <dbReference type="Proteomes" id="UP000324091"/>
    </source>
</evidence>
<dbReference type="PANTHER" id="PTHR10663">
    <property type="entry name" value="GUANYL-NUCLEOTIDE EXCHANGE FACTOR"/>
    <property type="match status" value="1"/>
</dbReference>
<dbReference type="Proteomes" id="UP000324091">
    <property type="component" value="Chromosome 1"/>
</dbReference>
<evidence type="ECO:0000256" key="1">
    <source>
        <dbReference type="SAM" id="MobiDB-lite"/>
    </source>
</evidence>
<organism evidence="3 4">
    <name type="scientific">Takifugu flavidus</name>
    <name type="common">sansaifugu</name>
    <dbReference type="NCBI Taxonomy" id="433684"/>
    <lineage>
        <taxon>Eukaryota</taxon>
        <taxon>Metazoa</taxon>
        <taxon>Chordata</taxon>
        <taxon>Craniata</taxon>
        <taxon>Vertebrata</taxon>
        <taxon>Euteleostomi</taxon>
        <taxon>Actinopterygii</taxon>
        <taxon>Neopterygii</taxon>
        <taxon>Teleostei</taxon>
        <taxon>Neoteleostei</taxon>
        <taxon>Acanthomorphata</taxon>
        <taxon>Eupercaria</taxon>
        <taxon>Tetraodontiformes</taxon>
        <taxon>Tetradontoidea</taxon>
        <taxon>Tetraodontidae</taxon>
        <taxon>Takifugu</taxon>
    </lineage>
</organism>
<dbReference type="CDD" id="cd13295">
    <property type="entry name" value="PH_EFA6"/>
    <property type="match status" value="1"/>
</dbReference>
<dbReference type="SUPFAM" id="SSF50729">
    <property type="entry name" value="PH domain-like"/>
    <property type="match status" value="1"/>
</dbReference>
<dbReference type="InterPro" id="IPR011993">
    <property type="entry name" value="PH-like_dom_sf"/>
</dbReference>
<dbReference type="Gene3D" id="2.30.29.30">
    <property type="entry name" value="Pleckstrin-homology domain (PH domain)/Phosphotyrosine-binding domain (PTB)"/>
    <property type="match status" value="1"/>
</dbReference>